<dbReference type="OrthoDB" id="9765532at2"/>
<dbReference type="InterPro" id="IPR051679">
    <property type="entry name" value="DASS-Related_Transporters"/>
</dbReference>
<keyword evidence="10" id="KW-1185">Reference proteome</keyword>
<proteinExistence type="predicted"/>
<feature type="transmembrane region" description="Helical" evidence="7">
    <location>
        <begin position="141"/>
        <end position="159"/>
    </location>
</feature>
<protein>
    <submittedName>
        <fullName evidence="9">Citrate transporter</fullName>
    </submittedName>
</protein>
<evidence type="ECO:0000256" key="5">
    <source>
        <dbReference type="ARBA" id="ARBA00022989"/>
    </source>
</evidence>
<feature type="transmembrane region" description="Helical" evidence="7">
    <location>
        <begin position="569"/>
        <end position="589"/>
    </location>
</feature>
<dbReference type="PANTHER" id="PTHR43652">
    <property type="entry name" value="BASIC AMINO ACID ANTIPORTER YFCC-RELATED"/>
    <property type="match status" value="1"/>
</dbReference>
<keyword evidence="4" id="KW-0677">Repeat</keyword>
<name>S7TXU1_DESML</name>
<feature type="transmembrane region" description="Helical" evidence="7">
    <location>
        <begin position="445"/>
        <end position="464"/>
    </location>
</feature>
<dbReference type="Proteomes" id="UP000014977">
    <property type="component" value="Unassembled WGS sequence"/>
</dbReference>
<feature type="domain" description="RCK C-terminal" evidence="8">
    <location>
        <begin position="296"/>
        <end position="383"/>
    </location>
</feature>
<feature type="transmembrane region" description="Helical" evidence="7">
    <location>
        <begin position="402"/>
        <end position="433"/>
    </location>
</feature>
<dbReference type="Pfam" id="PF03600">
    <property type="entry name" value="CitMHS"/>
    <property type="match status" value="1"/>
</dbReference>
<evidence type="ECO:0000256" key="6">
    <source>
        <dbReference type="ARBA" id="ARBA00023136"/>
    </source>
</evidence>
<dbReference type="eggNOG" id="COG0471">
    <property type="taxonomic scope" value="Bacteria"/>
</dbReference>
<comment type="caution">
    <text evidence="9">The sequence shown here is derived from an EMBL/GenBank/DDBJ whole genome shotgun (WGS) entry which is preliminary data.</text>
</comment>
<feature type="transmembrane region" description="Helical" evidence="7">
    <location>
        <begin position="179"/>
        <end position="199"/>
    </location>
</feature>
<feature type="transmembrane region" description="Helical" evidence="7">
    <location>
        <begin position="31"/>
        <end position="64"/>
    </location>
</feature>
<dbReference type="GO" id="GO:0008324">
    <property type="term" value="F:monoatomic cation transmembrane transporter activity"/>
    <property type="evidence" value="ECO:0007669"/>
    <property type="project" value="InterPro"/>
</dbReference>
<keyword evidence="2" id="KW-0813">Transport</keyword>
<evidence type="ECO:0000313" key="10">
    <source>
        <dbReference type="Proteomes" id="UP000014977"/>
    </source>
</evidence>
<dbReference type="PANTHER" id="PTHR43652:SF2">
    <property type="entry name" value="BASIC AMINO ACID ANTIPORTER YFCC-RELATED"/>
    <property type="match status" value="1"/>
</dbReference>
<evidence type="ECO:0000256" key="2">
    <source>
        <dbReference type="ARBA" id="ARBA00022448"/>
    </source>
</evidence>
<evidence type="ECO:0000256" key="7">
    <source>
        <dbReference type="SAM" id="Phobius"/>
    </source>
</evidence>
<evidence type="ECO:0000313" key="9">
    <source>
        <dbReference type="EMBL" id="EPR41916.1"/>
    </source>
</evidence>
<dbReference type="SUPFAM" id="SSF116726">
    <property type="entry name" value="TrkA C-terminal domain-like"/>
    <property type="match status" value="2"/>
</dbReference>
<dbReference type="PROSITE" id="PS01271">
    <property type="entry name" value="NA_SULFATE"/>
    <property type="match status" value="1"/>
</dbReference>
<dbReference type="InterPro" id="IPR031312">
    <property type="entry name" value="Na/sul_symport_CS"/>
</dbReference>
<feature type="transmembrane region" description="Helical" evidence="7">
    <location>
        <begin position="112"/>
        <end position="129"/>
    </location>
</feature>
<dbReference type="STRING" id="897.B2D07_00610"/>
<dbReference type="Gene3D" id="3.30.70.1450">
    <property type="entry name" value="Regulator of K+ conductance, C-terminal domain"/>
    <property type="match status" value="1"/>
</dbReference>
<evidence type="ECO:0000256" key="1">
    <source>
        <dbReference type="ARBA" id="ARBA00004141"/>
    </source>
</evidence>
<dbReference type="InterPro" id="IPR036721">
    <property type="entry name" value="RCK_C_sf"/>
</dbReference>
<dbReference type="PROSITE" id="PS51202">
    <property type="entry name" value="RCK_C"/>
    <property type="match status" value="1"/>
</dbReference>
<dbReference type="GO" id="GO:0006813">
    <property type="term" value="P:potassium ion transport"/>
    <property type="evidence" value="ECO:0007669"/>
    <property type="project" value="InterPro"/>
</dbReference>
<gene>
    <name evidence="9" type="ORF">dsmv_1915</name>
</gene>
<dbReference type="InterPro" id="IPR006037">
    <property type="entry name" value="RCK_C"/>
</dbReference>
<evidence type="ECO:0000256" key="3">
    <source>
        <dbReference type="ARBA" id="ARBA00022692"/>
    </source>
</evidence>
<dbReference type="GO" id="GO:0005886">
    <property type="term" value="C:plasma membrane"/>
    <property type="evidence" value="ECO:0007669"/>
    <property type="project" value="TreeGrafter"/>
</dbReference>
<dbReference type="AlphaFoldDB" id="S7TXU1"/>
<dbReference type="EMBL" id="ATHJ01000071">
    <property type="protein sequence ID" value="EPR41916.1"/>
    <property type="molecule type" value="Genomic_DNA"/>
</dbReference>
<dbReference type="Pfam" id="PF02080">
    <property type="entry name" value="TrkA_C"/>
    <property type="match status" value="1"/>
</dbReference>
<feature type="transmembrane region" description="Helical" evidence="7">
    <location>
        <begin position="531"/>
        <end position="549"/>
    </location>
</feature>
<sequence>MEIWIVSAVLVVTFVLLVTEKISVDITAIGVIATLALSGILTPVEAVAGFANPAVITVAAMFLISKGMTRTGAVALLSDRVITAAGGSGGKAMLLMLLMTGVSSAFINNTPIVVLFIPVIMSMGCRFGLHPSKFLIPLSYVSILGGTCTLIGTSTNIIVSDLSARFGYGAFTMFELSKVGVPLALLGIGFLMVAGPRLLPGNTNPACELERADRKKYLTEIRIGQGSRLLGQHPPEFFREFYPSIDAIELIRRERAVQVTHTRLAIMEGDHILVKGNANDLVLLLQETGVAMPYPENPGDLGGIESKNITVEIIIPPQSDLIGQRLREIFLFNDPGIHVIAVERSGLHYTETKLRDIRLKIGDILLVSIPWRRLEEVRAHPDFIVVEDVYHKILHRNKARRAMLIFAGMVVLASTGILNIMVAALTAVVLMLLTQCLQIRESYRALQGDVLVLIAGTIALGAAMEKTGASRFYADLFLGLVSNFSPHMILGVFILLTSISTQLLSNNATAVLLLPIAVSTALKLGVDPKAFIVGVCFGASACFATPIGYQTNLLVYGPGGYRFADYMKLGIPLNLIIIVAATWMIPFFWPLQ</sequence>
<accession>S7TXU1</accession>
<reference evidence="9 10" key="1">
    <citation type="journal article" date="2013" name="Genome Announc.">
        <title>Draft genome sequences for three mercury-methylating, sulfate-reducing bacteria.</title>
        <authorList>
            <person name="Brown S.D."/>
            <person name="Hurt R.A.Jr."/>
            <person name="Gilmour C.C."/>
            <person name="Elias D.A."/>
        </authorList>
    </citation>
    <scope>NUCLEOTIDE SEQUENCE [LARGE SCALE GENOMIC DNA]</scope>
    <source>
        <strain evidence="9 10">DSM 2059</strain>
    </source>
</reference>
<evidence type="ECO:0000256" key="4">
    <source>
        <dbReference type="ARBA" id="ARBA00022737"/>
    </source>
</evidence>
<keyword evidence="3 7" id="KW-0812">Transmembrane</keyword>
<dbReference type="RefSeq" id="WP_020876297.1">
    <property type="nucleotide sequence ID" value="NZ_ATHJ01000071.1"/>
</dbReference>
<feature type="transmembrane region" description="Helical" evidence="7">
    <location>
        <begin position="476"/>
        <end position="496"/>
    </location>
</feature>
<dbReference type="CDD" id="cd01115">
    <property type="entry name" value="SLC13_permease"/>
    <property type="match status" value="1"/>
</dbReference>
<dbReference type="InterPro" id="IPR004680">
    <property type="entry name" value="Cit_transptr-like_dom"/>
</dbReference>
<keyword evidence="5 7" id="KW-1133">Transmembrane helix</keyword>
<evidence type="ECO:0000259" key="8">
    <source>
        <dbReference type="PROSITE" id="PS51202"/>
    </source>
</evidence>
<comment type="subcellular location">
    <subcellularLocation>
        <location evidence="1">Membrane</location>
        <topology evidence="1">Multi-pass membrane protein</topology>
    </subcellularLocation>
</comment>
<feature type="transmembrane region" description="Helical" evidence="7">
    <location>
        <begin position="508"/>
        <end position="526"/>
    </location>
</feature>
<organism evidence="9 10">
    <name type="scientific">Desulfococcus multivorans DSM 2059</name>
    <dbReference type="NCBI Taxonomy" id="1121405"/>
    <lineage>
        <taxon>Bacteria</taxon>
        <taxon>Pseudomonadati</taxon>
        <taxon>Thermodesulfobacteriota</taxon>
        <taxon>Desulfobacteria</taxon>
        <taxon>Desulfobacterales</taxon>
        <taxon>Desulfococcaceae</taxon>
        <taxon>Desulfococcus</taxon>
    </lineage>
</organism>
<keyword evidence="6 7" id="KW-0472">Membrane</keyword>
<feature type="transmembrane region" description="Helical" evidence="7">
    <location>
        <begin position="85"/>
        <end position="106"/>
    </location>
</feature>